<feature type="domain" description="FAD-binding FR-type" evidence="30">
    <location>
        <begin position="127"/>
        <end position="242"/>
    </location>
</feature>
<reference evidence="31" key="1">
    <citation type="journal article" date="2019" name="bioRxiv">
        <title>Long live the king: chromosome-level assembly of the lion (Panthera leo) using linked-read, Hi-C, and long read data.</title>
        <authorList>
            <person name="Armstrong E.E."/>
            <person name="Taylor R.W."/>
            <person name="Miller D.E."/>
            <person name="Kaelin C."/>
            <person name="Barsh G."/>
            <person name="Hadly E.A."/>
            <person name="Petrov D."/>
        </authorList>
    </citation>
    <scope>NUCLEOTIDE SEQUENCE [LARGE SCALE GENOMIC DNA]</scope>
</reference>
<evidence type="ECO:0000256" key="29">
    <source>
        <dbReference type="SAM" id="MobiDB-lite"/>
    </source>
</evidence>
<keyword evidence="8" id="KW-1000">Mitochondrion outer membrane</keyword>
<evidence type="ECO:0000256" key="16">
    <source>
        <dbReference type="ARBA" id="ARBA00023098"/>
    </source>
</evidence>
<dbReference type="GO" id="GO:0005811">
    <property type="term" value="C:lipid droplet"/>
    <property type="evidence" value="ECO:0007669"/>
    <property type="project" value="Ensembl"/>
</dbReference>
<keyword evidence="18" id="KW-0472">Membrane</keyword>
<name>A0A8C8XSB6_PANLE</name>
<evidence type="ECO:0000256" key="18">
    <source>
        <dbReference type="ARBA" id="ARBA00023136"/>
    </source>
</evidence>
<evidence type="ECO:0000256" key="4">
    <source>
        <dbReference type="ARBA" id="ARBA00022548"/>
    </source>
</evidence>
<evidence type="ECO:0000256" key="5">
    <source>
        <dbReference type="ARBA" id="ARBA00022553"/>
    </source>
</evidence>
<keyword evidence="15 28" id="KW-0520">NAD</keyword>
<reference evidence="31" key="2">
    <citation type="submission" date="2025-08" db="UniProtKB">
        <authorList>
            <consortium name="Ensembl"/>
        </authorList>
    </citation>
    <scope>IDENTIFICATION</scope>
</reference>
<feature type="binding site" evidence="27">
    <location>
        <position position="204"/>
    </location>
    <ligand>
        <name>FAD</name>
        <dbReference type="ChEBI" id="CHEBI:57692"/>
    </ligand>
</feature>
<evidence type="ECO:0000256" key="28">
    <source>
        <dbReference type="RuleBase" id="RU361226"/>
    </source>
</evidence>
<evidence type="ECO:0000256" key="14">
    <source>
        <dbReference type="ARBA" id="ARBA00023011"/>
    </source>
</evidence>
<keyword evidence="20" id="KW-0753">Steroid metabolism</keyword>
<evidence type="ECO:0000256" key="10">
    <source>
        <dbReference type="ARBA" id="ARBA00022827"/>
    </source>
</evidence>
<dbReference type="InterPro" id="IPR039261">
    <property type="entry name" value="FNR_nucleotide-bd"/>
</dbReference>
<dbReference type="InterPro" id="IPR008333">
    <property type="entry name" value="Cbr1-like_FAD-bd_dom"/>
</dbReference>
<dbReference type="GeneTree" id="ENSGT00940000153962"/>
<evidence type="ECO:0000256" key="20">
    <source>
        <dbReference type="ARBA" id="ARBA00023221"/>
    </source>
</evidence>
<dbReference type="FunFam" id="3.40.50.80:FF:000005">
    <property type="entry name" value="NADH-cytochrome b5 reductase"/>
    <property type="match status" value="1"/>
</dbReference>
<comment type="similarity">
    <text evidence="2 28">Belongs to the flavoprotein pyridine nucleotide cytochrome reductase family.</text>
</comment>
<comment type="subunit">
    <text evidence="25">Component of a complex composed of cytochrome b5, NADH-cytochrome b5 reductase (CYB5R3) and MTARC2. Interacts with MTLN; the interaction is required to maintain cellular lipid composition and leads to stimulation of mitochondrial respiratory complex I activity.</text>
</comment>
<organism evidence="31 32">
    <name type="scientific">Panthera leo</name>
    <name type="common">Lion</name>
    <dbReference type="NCBI Taxonomy" id="9689"/>
    <lineage>
        <taxon>Eukaryota</taxon>
        <taxon>Metazoa</taxon>
        <taxon>Chordata</taxon>
        <taxon>Craniata</taxon>
        <taxon>Vertebrata</taxon>
        <taxon>Euteleostomi</taxon>
        <taxon>Mammalia</taxon>
        <taxon>Eutheria</taxon>
        <taxon>Laurasiatheria</taxon>
        <taxon>Carnivora</taxon>
        <taxon>Feliformia</taxon>
        <taxon>Felidae</taxon>
        <taxon>Pantherinae</taxon>
        <taxon>Panthera</taxon>
    </lineage>
</organism>
<dbReference type="InterPro" id="IPR001709">
    <property type="entry name" value="Flavoprot_Pyr_Nucl_cyt_Rdtase"/>
</dbReference>
<dbReference type="Ensembl" id="ENSPLOT00000023518.1">
    <property type="protein sequence ID" value="ENSPLOP00000021286.1"/>
    <property type="gene ID" value="ENSPLOG00000015576.1"/>
</dbReference>
<evidence type="ECO:0000256" key="25">
    <source>
        <dbReference type="ARBA" id="ARBA00047026"/>
    </source>
</evidence>
<evidence type="ECO:0000259" key="30">
    <source>
        <dbReference type="PROSITE" id="PS51384"/>
    </source>
</evidence>
<keyword evidence="14" id="KW-0756">Sterol biosynthesis</keyword>
<keyword evidence="12" id="KW-0007">Acetylation</keyword>
<dbReference type="Pfam" id="PF00175">
    <property type="entry name" value="NAD_binding_1"/>
    <property type="match status" value="1"/>
</dbReference>
<evidence type="ECO:0000256" key="12">
    <source>
        <dbReference type="ARBA" id="ARBA00022990"/>
    </source>
</evidence>
<evidence type="ECO:0000256" key="24">
    <source>
        <dbReference type="ARBA" id="ARBA00037821"/>
    </source>
</evidence>
<dbReference type="GO" id="GO:0005789">
    <property type="term" value="C:endoplasmic reticulum membrane"/>
    <property type="evidence" value="ECO:0007669"/>
    <property type="project" value="UniProtKB-SubCell"/>
</dbReference>
<reference evidence="31" key="3">
    <citation type="submission" date="2025-09" db="UniProtKB">
        <authorList>
            <consortium name="Ensembl"/>
        </authorList>
    </citation>
    <scope>IDENTIFICATION</scope>
</reference>
<dbReference type="PANTHER" id="PTHR19370">
    <property type="entry name" value="NADH-CYTOCHROME B5 REDUCTASE"/>
    <property type="match status" value="1"/>
</dbReference>
<dbReference type="Gene3D" id="3.40.50.80">
    <property type="entry name" value="Nucleotide-binding domain of ferredoxin-NADP reductase (FNR) module"/>
    <property type="match status" value="1"/>
</dbReference>
<dbReference type="InterPro" id="IPR001433">
    <property type="entry name" value="OxRdtase_FAD/NAD-bd"/>
</dbReference>
<evidence type="ECO:0000256" key="3">
    <source>
        <dbReference type="ARBA" id="ARBA00022516"/>
    </source>
</evidence>
<feature type="binding site" evidence="27">
    <location>
        <position position="218"/>
    </location>
    <ligand>
        <name>FAD</name>
        <dbReference type="ChEBI" id="CHEBI:57692"/>
    </ligand>
</feature>
<dbReference type="GO" id="GO:1903958">
    <property type="term" value="C:nitric-oxide synthase complex"/>
    <property type="evidence" value="ECO:0007669"/>
    <property type="project" value="Ensembl"/>
</dbReference>
<dbReference type="InterPro" id="IPR017927">
    <property type="entry name" value="FAD-bd_FR_type"/>
</dbReference>
<dbReference type="Proteomes" id="UP000694399">
    <property type="component" value="Chromosome C1"/>
</dbReference>
<evidence type="ECO:0000256" key="13">
    <source>
        <dbReference type="ARBA" id="ARBA00023002"/>
    </source>
</evidence>
<evidence type="ECO:0000256" key="22">
    <source>
        <dbReference type="ARBA" id="ARBA00037417"/>
    </source>
</evidence>
<dbReference type="GO" id="GO:0090524">
    <property type="term" value="F:cytochrome-b5 reductase activity, acting on NADH"/>
    <property type="evidence" value="ECO:0007669"/>
    <property type="project" value="UniProtKB-EC"/>
</dbReference>
<evidence type="ECO:0000256" key="9">
    <source>
        <dbReference type="ARBA" id="ARBA00022824"/>
    </source>
</evidence>
<evidence type="ECO:0000313" key="31">
    <source>
        <dbReference type="Ensembl" id="ENSPLOP00000021286.1"/>
    </source>
</evidence>
<dbReference type="PANTHER" id="PTHR19370:SF121">
    <property type="entry name" value="NADH-CYTOCHROME B5 REDUCTASE 3"/>
    <property type="match status" value="1"/>
</dbReference>
<evidence type="ECO:0000256" key="15">
    <source>
        <dbReference type="ARBA" id="ARBA00023027"/>
    </source>
</evidence>
<dbReference type="InterPro" id="IPR017938">
    <property type="entry name" value="Riboflavin_synthase-like_b-brl"/>
</dbReference>
<feature type="binding site" evidence="27">
    <location>
        <position position="199"/>
    </location>
    <ligand>
        <name>FAD</name>
        <dbReference type="ChEBI" id="CHEBI:57692"/>
    </ligand>
</feature>
<keyword evidence="16" id="KW-0443">Lipid metabolism</keyword>
<evidence type="ECO:0000256" key="21">
    <source>
        <dbReference type="ARBA" id="ARBA00023288"/>
    </source>
</evidence>
<dbReference type="SUPFAM" id="SSF52343">
    <property type="entry name" value="Ferredoxin reductase-like, C-terminal NADP-linked domain"/>
    <property type="match status" value="1"/>
</dbReference>
<feature type="binding site" evidence="27">
    <location>
        <position position="182"/>
    </location>
    <ligand>
        <name>FAD</name>
        <dbReference type="ChEBI" id="CHEBI:57692"/>
    </ligand>
</feature>
<dbReference type="AlphaFoldDB" id="A0A8C8XSB6"/>
<keyword evidence="3" id="KW-0444">Lipid biosynthesis</keyword>
<dbReference type="SUPFAM" id="SSF63380">
    <property type="entry name" value="Riboflavin synthase domain-like"/>
    <property type="match status" value="1"/>
</dbReference>
<evidence type="ECO:0000256" key="2">
    <source>
        <dbReference type="ARBA" id="ARBA00006105"/>
    </source>
</evidence>
<keyword evidence="13 28" id="KW-0560">Oxidoreductase</keyword>
<feature type="binding site" evidence="27">
    <location>
        <position position="216"/>
    </location>
    <ligand>
        <name>FAD</name>
        <dbReference type="ChEBI" id="CHEBI:57692"/>
    </ligand>
</feature>
<gene>
    <name evidence="31" type="primary">CYB5R3</name>
    <name evidence="31" type="synonym">LOC122225217</name>
</gene>
<dbReference type="PRINTS" id="PR00406">
    <property type="entry name" value="CYTB5RDTASE"/>
</dbReference>
<dbReference type="Gene3D" id="2.40.30.10">
    <property type="entry name" value="Translation factors"/>
    <property type="match status" value="1"/>
</dbReference>
<dbReference type="GO" id="GO:0005741">
    <property type="term" value="C:mitochondrial outer membrane"/>
    <property type="evidence" value="ECO:0007669"/>
    <property type="project" value="UniProtKB-SubCell"/>
</dbReference>
<feature type="binding site" evidence="27">
    <location>
        <position position="183"/>
    </location>
    <ligand>
        <name>FAD</name>
        <dbReference type="ChEBI" id="CHEBI:57692"/>
    </ligand>
</feature>
<comment type="subcellular location">
    <subcellularLocation>
        <location evidence="23">Endoplasmic reticulum membrane</location>
        <topology evidence="23">Lipid-anchor</topology>
        <orientation evidence="23">Cytoplasmic side</orientation>
    </subcellularLocation>
    <subcellularLocation>
        <location evidence="24">Mitochondrion outer membrane</location>
        <topology evidence="24">Lipid-anchor</topology>
        <orientation evidence="24">Cytoplasmic side</orientation>
    </subcellularLocation>
</comment>
<keyword evidence="4" id="KW-0153">Cholesterol metabolism</keyword>
<dbReference type="EC" id="1.6.2.2" evidence="28"/>
<keyword evidence="19" id="KW-1207">Sterol metabolism</keyword>
<keyword evidence="5" id="KW-0597">Phosphoprotein</keyword>
<dbReference type="GO" id="GO:0006695">
    <property type="term" value="P:cholesterol biosynthetic process"/>
    <property type="evidence" value="ECO:0007669"/>
    <property type="project" value="UniProtKB-KW"/>
</dbReference>
<evidence type="ECO:0000256" key="8">
    <source>
        <dbReference type="ARBA" id="ARBA00022787"/>
    </source>
</evidence>
<dbReference type="FunFam" id="2.40.30.10:FF:000021">
    <property type="entry name" value="NADH-cytochrome b5 reductase"/>
    <property type="match status" value="1"/>
</dbReference>
<keyword evidence="11" id="KW-0752">Steroid biosynthesis</keyword>
<accession>A0A8C8XSB6</accession>
<feature type="binding site" evidence="27">
    <location>
        <position position="275"/>
    </location>
    <ligand>
        <name>FAD</name>
        <dbReference type="ChEBI" id="CHEBI:57692"/>
    </ligand>
</feature>
<dbReference type="GO" id="GO:0050421">
    <property type="term" value="F:nitrite reductase (NO-forming) activity"/>
    <property type="evidence" value="ECO:0007669"/>
    <property type="project" value="Ensembl"/>
</dbReference>
<protein>
    <recommendedName>
        <fullName evidence="28">NADH-cytochrome b5 reductase</fullName>
        <ecNumber evidence="28">1.6.2.2</ecNumber>
    </recommendedName>
</protein>
<evidence type="ECO:0000256" key="19">
    <source>
        <dbReference type="ARBA" id="ARBA00023166"/>
    </source>
</evidence>
<feature type="binding site" evidence="27">
    <location>
        <position position="184"/>
    </location>
    <ligand>
        <name>FAD</name>
        <dbReference type="ChEBI" id="CHEBI:57692"/>
    </ligand>
</feature>
<evidence type="ECO:0000256" key="7">
    <source>
        <dbReference type="ARBA" id="ARBA00022778"/>
    </source>
</evidence>
<evidence type="ECO:0000256" key="6">
    <source>
        <dbReference type="ARBA" id="ARBA00022630"/>
    </source>
</evidence>
<feature type="region of interest" description="Disordered" evidence="29">
    <location>
        <begin position="1"/>
        <end position="31"/>
    </location>
</feature>
<evidence type="ECO:0000256" key="17">
    <source>
        <dbReference type="ARBA" id="ARBA00023128"/>
    </source>
</evidence>
<keyword evidence="21" id="KW-0449">Lipoprotein</keyword>
<comment type="catalytic activity">
    <reaction evidence="26">
        <text>2 Fe(III)-[cytochrome b5] + NADH = 2 Fe(II)-[cytochrome b5] + NAD(+) + H(+)</text>
        <dbReference type="Rhea" id="RHEA:46680"/>
        <dbReference type="Rhea" id="RHEA-COMP:10438"/>
        <dbReference type="Rhea" id="RHEA-COMP:10439"/>
        <dbReference type="ChEBI" id="CHEBI:15378"/>
        <dbReference type="ChEBI" id="CHEBI:29033"/>
        <dbReference type="ChEBI" id="CHEBI:29034"/>
        <dbReference type="ChEBI" id="CHEBI:57540"/>
        <dbReference type="ChEBI" id="CHEBI:57945"/>
        <dbReference type="EC" id="1.6.2.2"/>
    </reaction>
    <physiologicalReaction direction="left-to-right" evidence="26">
        <dbReference type="Rhea" id="RHEA:46681"/>
    </physiologicalReaction>
</comment>
<keyword evidence="7" id="KW-0152">Cholesterol biosynthesis</keyword>
<sequence>MLLAAPGAGETPQRPCLGPAPSLPARGPSSSCHPRTLSKLMAGLDPLSCPQNFLSHLAAAAFLWDPSSFLTPTTLLCGPGWVPALLWASESRGTPSVGTRVCVQLVSPHESASLLTLGAGSSEVWGSPCPGCRLTARASLQVINHDTRRFRFALPSPQHILGLPVGQHIYLSARIDGNLVIRPYTPVSSDDDKGFVDLVIKVYFKDTHPKFPAGGKMSQYLESMKIGDTIEFRGPNGLLVYQGKGKFAIRPDKKSNPVIKTAKSVGMIAGGTGITPMLQVIRAIMKDPDDHTVCHLLFANQTEKDILLRPELEELRNEHSARFKLWYTVDKAPEAWDYSQGFVNEEMIRDHLPPPEEEPLILMCGPPPMIQYACLPNLDRVGHPKERCFAF</sequence>
<feature type="binding site" evidence="27">
    <location>
        <position position="217"/>
    </location>
    <ligand>
        <name>FAD</name>
        <dbReference type="ChEBI" id="CHEBI:57692"/>
    </ligand>
</feature>
<dbReference type="Pfam" id="PF00970">
    <property type="entry name" value="FAD_binding_6"/>
    <property type="match status" value="1"/>
</dbReference>
<evidence type="ECO:0000256" key="1">
    <source>
        <dbReference type="ARBA" id="ARBA00001974"/>
    </source>
</evidence>
<evidence type="ECO:0000256" key="11">
    <source>
        <dbReference type="ARBA" id="ARBA00022955"/>
    </source>
</evidence>
<evidence type="ECO:0000313" key="32">
    <source>
        <dbReference type="Proteomes" id="UP000694399"/>
    </source>
</evidence>
<feature type="binding site" evidence="27">
    <location>
        <position position="201"/>
    </location>
    <ligand>
        <name>FAD</name>
        <dbReference type="ChEBI" id="CHEBI:57692"/>
    </ligand>
</feature>
<evidence type="ECO:0000256" key="27">
    <source>
        <dbReference type="PIRSR" id="PIRSR601834-1"/>
    </source>
</evidence>
<comment type="cofactor">
    <cofactor evidence="1 27 28">
        <name>FAD</name>
        <dbReference type="ChEBI" id="CHEBI:57692"/>
    </cofactor>
</comment>
<dbReference type="InterPro" id="IPR001834">
    <property type="entry name" value="CBR-like"/>
</dbReference>
<proteinExistence type="inferred from homology"/>
<keyword evidence="10 27" id="KW-0274">FAD</keyword>
<dbReference type="GO" id="GO:0006809">
    <property type="term" value="P:nitric oxide biosynthetic process"/>
    <property type="evidence" value="ECO:0007669"/>
    <property type="project" value="Ensembl"/>
</dbReference>
<evidence type="ECO:0000256" key="23">
    <source>
        <dbReference type="ARBA" id="ARBA00037811"/>
    </source>
</evidence>
<keyword evidence="17" id="KW-0496">Mitochondrion</keyword>
<dbReference type="GO" id="GO:0071949">
    <property type="term" value="F:FAD binding"/>
    <property type="evidence" value="ECO:0007669"/>
    <property type="project" value="Ensembl"/>
</dbReference>
<comment type="function">
    <text evidence="22">Catalyzes the reduction of two molecules of cytochrome b5 using NADH as the electron donor.</text>
</comment>
<keyword evidence="32" id="KW-1185">Reference proteome</keyword>
<evidence type="ECO:0000256" key="26">
    <source>
        <dbReference type="ARBA" id="ARBA00047465"/>
    </source>
</evidence>
<keyword evidence="9" id="KW-0256">Endoplasmic reticulum</keyword>
<dbReference type="PROSITE" id="PS51384">
    <property type="entry name" value="FAD_FR"/>
    <property type="match status" value="1"/>
</dbReference>
<dbReference type="CDD" id="cd06183">
    <property type="entry name" value="cyt_b5_reduct_like"/>
    <property type="match status" value="1"/>
</dbReference>
<keyword evidence="6 27" id="KW-0285">Flavoprotein</keyword>
<dbReference type="PRINTS" id="PR00371">
    <property type="entry name" value="FPNCR"/>
</dbReference>